<gene>
    <name evidence="1" type="ORF">ANN_12711</name>
</gene>
<comment type="caution">
    <text evidence="1">The sequence shown here is derived from an EMBL/GenBank/DDBJ whole genome shotgun (WGS) entry which is preliminary data.</text>
</comment>
<name>A0ABQ8TK21_PERAM</name>
<proteinExistence type="predicted"/>
<dbReference type="PANTHER" id="PTHR47027">
    <property type="entry name" value="REVERSE TRANSCRIPTASE DOMAIN-CONTAINING PROTEIN"/>
    <property type="match status" value="1"/>
</dbReference>
<protein>
    <recommendedName>
        <fullName evidence="3">Reverse transcriptase domain-containing protein</fullName>
    </recommendedName>
</protein>
<organism evidence="1 2">
    <name type="scientific">Periplaneta americana</name>
    <name type="common">American cockroach</name>
    <name type="synonym">Blatta americana</name>
    <dbReference type="NCBI Taxonomy" id="6978"/>
    <lineage>
        <taxon>Eukaryota</taxon>
        <taxon>Metazoa</taxon>
        <taxon>Ecdysozoa</taxon>
        <taxon>Arthropoda</taxon>
        <taxon>Hexapoda</taxon>
        <taxon>Insecta</taxon>
        <taxon>Pterygota</taxon>
        <taxon>Neoptera</taxon>
        <taxon>Polyneoptera</taxon>
        <taxon>Dictyoptera</taxon>
        <taxon>Blattodea</taxon>
        <taxon>Blattoidea</taxon>
        <taxon>Blattidae</taxon>
        <taxon>Blattinae</taxon>
        <taxon>Periplaneta</taxon>
    </lineage>
</organism>
<dbReference type="EMBL" id="JAJSOF020000009">
    <property type="protein sequence ID" value="KAJ4446025.1"/>
    <property type="molecule type" value="Genomic_DNA"/>
</dbReference>
<evidence type="ECO:0000313" key="2">
    <source>
        <dbReference type="Proteomes" id="UP001148838"/>
    </source>
</evidence>
<accession>A0ABQ8TK21</accession>
<evidence type="ECO:0008006" key="3">
    <source>
        <dbReference type="Google" id="ProtNLM"/>
    </source>
</evidence>
<keyword evidence="2" id="KW-1185">Reference proteome</keyword>
<reference evidence="1 2" key="1">
    <citation type="journal article" date="2022" name="Allergy">
        <title>Genome assembly and annotation of Periplaneta americana reveal a comprehensive cockroach allergen profile.</title>
        <authorList>
            <person name="Wang L."/>
            <person name="Xiong Q."/>
            <person name="Saelim N."/>
            <person name="Wang L."/>
            <person name="Nong W."/>
            <person name="Wan A.T."/>
            <person name="Shi M."/>
            <person name="Liu X."/>
            <person name="Cao Q."/>
            <person name="Hui J.H.L."/>
            <person name="Sookrung N."/>
            <person name="Leung T.F."/>
            <person name="Tungtrongchitr A."/>
            <person name="Tsui S.K.W."/>
        </authorList>
    </citation>
    <scope>NUCLEOTIDE SEQUENCE [LARGE SCALE GENOMIC DNA]</scope>
    <source>
        <strain evidence="1">PWHHKU_190912</strain>
    </source>
</reference>
<dbReference type="PANTHER" id="PTHR47027:SF25">
    <property type="entry name" value="REVERSE TRANSCRIPTASE DOMAIN-CONTAINING PROTEIN"/>
    <property type="match status" value="1"/>
</dbReference>
<evidence type="ECO:0000313" key="1">
    <source>
        <dbReference type="EMBL" id="KAJ4446025.1"/>
    </source>
</evidence>
<dbReference type="Proteomes" id="UP001148838">
    <property type="component" value="Unassembled WGS sequence"/>
</dbReference>
<sequence>MAVVNKWAVHQAVPTSQDSSLVRVFVIPHKEVISCLQREESQYVVREPATEQYAIRKVQYNRQGLELNGLHQLLVYADDVNMLGENPQTIRENTEILLEASKEIRLEVNPEKTKRLRWAGHVARMGESRNAYRVLVGRPEGKRPLGRPRRRWEDNIKMDLREVGYDDRDWINLAQDHKGRPRGPRWSADHSLRNAAKSDSAYYLHGQIRFKFRTVYIRMSKRKVFKMEDTANISKYDFIISTEKSKILAFWGKSQIRSKIVLEGKSLEQVENFSYLGCNINTRNGSEDDVNKKVSKFQMMCGIIHRTLKNKTRKDTRIKFYKTMATPLLLYGSETWVNTKRIQNKIQSAEMTFLRRTKVCTRSDRFRNEDIREELHIFSMNGRIKEHRDRWFQHINRMEDTRLPKLLLNYKATGRRDVGRPKGRWRDKL</sequence>